<keyword evidence="3" id="KW-0963">Cytoplasm</keyword>
<dbReference type="STRING" id="1121298.SAMN05444401_1796"/>
<keyword evidence="5" id="KW-0902">Two-component regulatory system</keyword>
<dbReference type="RefSeq" id="WP_073005656.1">
    <property type="nucleotide sequence ID" value="NZ_FQZO01000002.1"/>
</dbReference>
<evidence type="ECO:0000259" key="11">
    <source>
        <dbReference type="PROSITE" id="PS01124"/>
    </source>
</evidence>
<gene>
    <name evidence="13" type="ORF">SAMN05444401_1796</name>
</gene>
<dbReference type="InterPro" id="IPR001789">
    <property type="entry name" value="Sig_transdc_resp-reg_receiver"/>
</dbReference>
<dbReference type="CDD" id="cd17536">
    <property type="entry name" value="REC_YesN-like"/>
    <property type="match status" value="1"/>
</dbReference>
<keyword evidence="7" id="KW-0238">DNA-binding</keyword>
<dbReference type="PROSITE" id="PS50110">
    <property type="entry name" value="RESPONSE_REGULATORY"/>
    <property type="match status" value="1"/>
</dbReference>
<dbReference type="InterPro" id="IPR018060">
    <property type="entry name" value="HTH_AraC"/>
</dbReference>
<dbReference type="Pfam" id="PF12833">
    <property type="entry name" value="HTH_18"/>
    <property type="match status" value="1"/>
</dbReference>
<dbReference type="AlphaFoldDB" id="A0A1M6F3G7"/>
<dbReference type="InterPro" id="IPR011006">
    <property type="entry name" value="CheY-like_superfamily"/>
</dbReference>
<keyword evidence="8" id="KW-0804">Transcription</keyword>
<evidence type="ECO:0000256" key="2">
    <source>
        <dbReference type="ARBA" id="ARBA00018672"/>
    </source>
</evidence>
<dbReference type="SMART" id="SM00448">
    <property type="entry name" value="REC"/>
    <property type="match status" value="1"/>
</dbReference>
<comment type="subcellular location">
    <subcellularLocation>
        <location evidence="1">Cytoplasm</location>
    </subcellularLocation>
</comment>
<dbReference type="SUPFAM" id="SSF46689">
    <property type="entry name" value="Homeodomain-like"/>
    <property type="match status" value="2"/>
</dbReference>
<dbReference type="EMBL" id="FQZO01000002">
    <property type="protein sequence ID" value="SHI92247.1"/>
    <property type="molecule type" value="Genomic_DNA"/>
</dbReference>
<dbReference type="PANTHER" id="PTHR42713">
    <property type="entry name" value="HISTIDINE KINASE-RELATED"/>
    <property type="match status" value="1"/>
</dbReference>
<organism evidence="13 14">
    <name type="scientific">Clostridium amylolyticum</name>
    <dbReference type="NCBI Taxonomy" id="1121298"/>
    <lineage>
        <taxon>Bacteria</taxon>
        <taxon>Bacillati</taxon>
        <taxon>Bacillota</taxon>
        <taxon>Clostridia</taxon>
        <taxon>Eubacteriales</taxon>
        <taxon>Clostridiaceae</taxon>
        <taxon>Clostridium</taxon>
    </lineage>
</organism>
<dbReference type="Gene3D" id="1.10.10.60">
    <property type="entry name" value="Homeodomain-like"/>
    <property type="match status" value="2"/>
</dbReference>
<sequence>MNNILLVDDEPWILSGLKSIIDWHNIGIDNIFTASNGEEALEAFNNSNINIVVTDITMPKMNGLELIKNIKAKNNKTKFVILSGYDDFNYAKQAISLGIENYILKPINEEELESTIANIIRKINMEITTQHIENTDLQTLKENIYLRWITDSISESELETREFVLNLSIHLDKYVVGMVKFKSATMDMIKRIKKFFKGTLPFKNSDVFIKDNQYLIIIAGCVKDSEGTNQINLLNYLEDSKNEILNTYGVETFISVGNSVNLPENLHKSYEEALTCSEYLLLLGYNNVVFYEDIASSFREASEGFEVELEEFERLLLQKNLKDINFYISNVFKSIRSSLKIKPKDIRNLSVRMILVLRKVSIELNVEDYNINKYLNDIILYIQQEETLDMLEIRIKEEARELTMKIENVEYTPVVQQILNYINDNYGEKHSLKILARKYNMNTSYLGQIFAKEVGCSFSDYINKVKNEKAKEMLLNTNMKVNDIAKSIGFDDTSYFYKKFKTYFGISPHEMRNSKKY</sequence>
<dbReference type="PROSITE" id="PS01124">
    <property type="entry name" value="HTH_ARAC_FAMILY_2"/>
    <property type="match status" value="1"/>
</dbReference>
<evidence type="ECO:0000313" key="13">
    <source>
        <dbReference type="EMBL" id="SHI92247.1"/>
    </source>
</evidence>
<dbReference type="GO" id="GO:0043565">
    <property type="term" value="F:sequence-specific DNA binding"/>
    <property type="evidence" value="ECO:0007669"/>
    <property type="project" value="InterPro"/>
</dbReference>
<protein>
    <recommendedName>
        <fullName evidence="2">Stage 0 sporulation protein A homolog</fullName>
    </recommendedName>
</protein>
<reference evidence="13 14" key="1">
    <citation type="submission" date="2016-11" db="EMBL/GenBank/DDBJ databases">
        <authorList>
            <person name="Jaros S."/>
            <person name="Januszkiewicz K."/>
            <person name="Wedrychowicz H."/>
        </authorList>
    </citation>
    <scope>NUCLEOTIDE SEQUENCE [LARGE SCALE GENOMIC DNA]</scope>
    <source>
        <strain evidence="13 14">DSM 21864</strain>
    </source>
</reference>
<dbReference type="InterPro" id="IPR051552">
    <property type="entry name" value="HptR"/>
</dbReference>
<dbReference type="PANTHER" id="PTHR42713:SF3">
    <property type="entry name" value="TRANSCRIPTIONAL REGULATORY PROTEIN HPTR"/>
    <property type="match status" value="1"/>
</dbReference>
<dbReference type="GO" id="GO:0000160">
    <property type="term" value="P:phosphorelay signal transduction system"/>
    <property type="evidence" value="ECO:0007669"/>
    <property type="project" value="UniProtKB-KW"/>
</dbReference>
<evidence type="ECO:0000256" key="6">
    <source>
        <dbReference type="ARBA" id="ARBA00023015"/>
    </source>
</evidence>
<dbReference type="InterPro" id="IPR020449">
    <property type="entry name" value="Tscrpt_reg_AraC-type_HTH"/>
</dbReference>
<evidence type="ECO:0000256" key="7">
    <source>
        <dbReference type="ARBA" id="ARBA00023125"/>
    </source>
</evidence>
<dbReference type="SMART" id="SM00342">
    <property type="entry name" value="HTH_ARAC"/>
    <property type="match status" value="1"/>
</dbReference>
<dbReference type="GO" id="GO:0005737">
    <property type="term" value="C:cytoplasm"/>
    <property type="evidence" value="ECO:0007669"/>
    <property type="project" value="UniProtKB-SubCell"/>
</dbReference>
<dbReference type="InterPro" id="IPR009057">
    <property type="entry name" value="Homeodomain-like_sf"/>
</dbReference>
<feature type="domain" description="Response regulatory" evidence="12">
    <location>
        <begin position="3"/>
        <end position="120"/>
    </location>
</feature>
<evidence type="ECO:0000256" key="10">
    <source>
        <dbReference type="PROSITE-ProRule" id="PRU00169"/>
    </source>
</evidence>
<dbReference type="OrthoDB" id="9794370at2"/>
<feature type="modified residue" description="4-aspartylphosphate" evidence="10">
    <location>
        <position position="55"/>
    </location>
</feature>
<dbReference type="GO" id="GO:0003700">
    <property type="term" value="F:DNA-binding transcription factor activity"/>
    <property type="evidence" value="ECO:0007669"/>
    <property type="project" value="InterPro"/>
</dbReference>
<evidence type="ECO:0000313" key="14">
    <source>
        <dbReference type="Proteomes" id="UP000184080"/>
    </source>
</evidence>
<keyword evidence="14" id="KW-1185">Reference proteome</keyword>
<evidence type="ECO:0000256" key="1">
    <source>
        <dbReference type="ARBA" id="ARBA00004496"/>
    </source>
</evidence>
<evidence type="ECO:0000256" key="9">
    <source>
        <dbReference type="ARBA" id="ARBA00024867"/>
    </source>
</evidence>
<dbReference type="Proteomes" id="UP000184080">
    <property type="component" value="Unassembled WGS sequence"/>
</dbReference>
<evidence type="ECO:0000256" key="4">
    <source>
        <dbReference type="ARBA" id="ARBA00022553"/>
    </source>
</evidence>
<dbReference type="Pfam" id="PF00072">
    <property type="entry name" value="Response_reg"/>
    <property type="match status" value="1"/>
</dbReference>
<evidence type="ECO:0000259" key="12">
    <source>
        <dbReference type="PROSITE" id="PS50110"/>
    </source>
</evidence>
<name>A0A1M6F3G7_9CLOT</name>
<proteinExistence type="predicted"/>
<comment type="function">
    <text evidence="9">May play the central regulatory role in sporulation. It may be an element of the effector pathway responsible for the activation of sporulation genes in response to nutritional stress. Spo0A may act in concert with spo0H (a sigma factor) to control the expression of some genes that are critical to the sporulation process.</text>
</comment>
<dbReference type="Gene3D" id="3.40.50.2300">
    <property type="match status" value="1"/>
</dbReference>
<keyword evidence="4 10" id="KW-0597">Phosphoprotein</keyword>
<feature type="domain" description="HTH araC/xylS-type" evidence="11">
    <location>
        <begin position="416"/>
        <end position="514"/>
    </location>
</feature>
<dbReference type="PRINTS" id="PR00032">
    <property type="entry name" value="HTHARAC"/>
</dbReference>
<accession>A0A1M6F3G7</accession>
<dbReference type="SUPFAM" id="SSF52172">
    <property type="entry name" value="CheY-like"/>
    <property type="match status" value="1"/>
</dbReference>
<evidence type="ECO:0000256" key="8">
    <source>
        <dbReference type="ARBA" id="ARBA00023163"/>
    </source>
</evidence>
<keyword evidence="6" id="KW-0805">Transcription regulation</keyword>
<evidence type="ECO:0000256" key="3">
    <source>
        <dbReference type="ARBA" id="ARBA00022490"/>
    </source>
</evidence>
<evidence type="ECO:0000256" key="5">
    <source>
        <dbReference type="ARBA" id="ARBA00023012"/>
    </source>
</evidence>